<sequence>CLNGSNLFFLIFLQKKSTDARDPELLAQHNITHILSIHDTAAPVLEGGKSLFVKYMDVDVCNSDLMG</sequence>
<protein>
    <submittedName>
        <fullName evidence="1">Dual specificity phosphatase 22</fullName>
    </submittedName>
</protein>
<accession>A0A672FEL1</accession>
<keyword evidence="2" id="KW-1185">Reference proteome</keyword>
<evidence type="ECO:0000313" key="1">
    <source>
        <dbReference type="Ensembl" id="ENSSFAP00005005336.1"/>
    </source>
</evidence>
<dbReference type="AlphaFoldDB" id="A0A672FEL1"/>
<evidence type="ECO:0000313" key="2">
    <source>
        <dbReference type="Proteomes" id="UP000472267"/>
    </source>
</evidence>
<reference evidence="1" key="1">
    <citation type="submission" date="2019-06" db="EMBL/GenBank/DDBJ databases">
        <authorList>
            <consortium name="Wellcome Sanger Institute Data Sharing"/>
        </authorList>
    </citation>
    <scope>NUCLEOTIDE SEQUENCE [LARGE SCALE GENOMIC DNA]</scope>
</reference>
<proteinExistence type="predicted"/>
<reference evidence="1" key="3">
    <citation type="submission" date="2025-09" db="UniProtKB">
        <authorList>
            <consortium name="Ensembl"/>
        </authorList>
    </citation>
    <scope>IDENTIFICATION</scope>
</reference>
<reference evidence="1" key="2">
    <citation type="submission" date="2025-08" db="UniProtKB">
        <authorList>
            <consortium name="Ensembl"/>
        </authorList>
    </citation>
    <scope>IDENTIFICATION</scope>
</reference>
<organism evidence="1 2">
    <name type="scientific">Salarias fasciatus</name>
    <name type="common">Jewelled blenny</name>
    <name type="synonym">Blennius fasciatus</name>
    <dbReference type="NCBI Taxonomy" id="181472"/>
    <lineage>
        <taxon>Eukaryota</taxon>
        <taxon>Metazoa</taxon>
        <taxon>Chordata</taxon>
        <taxon>Craniata</taxon>
        <taxon>Vertebrata</taxon>
        <taxon>Euteleostomi</taxon>
        <taxon>Actinopterygii</taxon>
        <taxon>Neopterygii</taxon>
        <taxon>Teleostei</taxon>
        <taxon>Neoteleostei</taxon>
        <taxon>Acanthomorphata</taxon>
        <taxon>Ovalentaria</taxon>
        <taxon>Blenniimorphae</taxon>
        <taxon>Blenniiformes</taxon>
        <taxon>Blennioidei</taxon>
        <taxon>Blenniidae</taxon>
        <taxon>Salariinae</taxon>
        <taxon>Salarias</taxon>
    </lineage>
</organism>
<name>A0A672FEL1_SALFA</name>
<dbReference type="Proteomes" id="UP000472267">
    <property type="component" value="Chromosome 23"/>
</dbReference>
<dbReference type="Ensembl" id="ENSSFAT00005005641.1">
    <property type="protein sequence ID" value="ENSSFAP00005005336.1"/>
    <property type="gene ID" value="ENSSFAG00005003375.1"/>
</dbReference>